<dbReference type="SMART" id="SM00829">
    <property type="entry name" value="PKS_ER"/>
    <property type="match status" value="1"/>
</dbReference>
<dbReference type="Gene3D" id="3.90.180.10">
    <property type="entry name" value="Medium-chain alcohol dehydrogenases, catalytic domain"/>
    <property type="match status" value="1"/>
</dbReference>
<comment type="similarity">
    <text evidence="2 6">Belongs to the zinc-containing alcohol dehydrogenase family.</text>
</comment>
<protein>
    <submittedName>
        <fullName evidence="8">Alcohol dehydrogenase catalytic domain-containing protein</fullName>
    </submittedName>
</protein>
<sequence length="339" mass="35378">MPSVAVHGPNDVRIDQIETPVPGPDDIVVRVAACGICGTDLGYARAGGLPVGGTGAPVPLGHEFSGTIEAIGSKVSGLNPGQRVVVDPTTPSNYIGSGGAGAFAPLILVRDISSQPMVYPIPDTLDFETAALVEPLSVALHGVYRSGAEPGEKAVVFGAGPIGLGVITMLRYKGITDIIAVDRSNGRLARARALGARVTLNPDDGDIWNMIGAEHGTSELYGMKVVDTDQFIEVSGAPPVIPAVLANARFHAHLTVIAVHHQDVPVNFAMVLAKEMRITTAMAYPTEFAEVVDILARGAIDTTALVSHRFDFRDFTEAFATAADTEHAAKVLVTFGEAA</sequence>
<keyword evidence="4 6" id="KW-0862">Zinc</keyword>
<dbReference type="PROSITE" id="PS00059">
    <property type="entry name" value="ADH_ZINC"/>
    <property type="match status" value="1"/>
</dbReference>
<dbReference type="PANTHER" id="PTHR43161:SF23">
    <property type="entry name" value="(R,R)-BUTANEDIOL DEHYDROGENASE-RELATED"/>
    <property type="match status" value="1"/>
</dbReference>
<evidence type="ECO:0000256" key="3">
    <source>
        <dbReference type="ARBA" id="ARBA00022723"/>
    </source>
</evidence>
<evidence type="ECO:0000256" key="1">
    <source>
        <dbReference type="ARBA" id="ARBA00001947"/>
    </source>
</evidence>
<dbReference type="GO" id="GO:0000721">
    <property type="term" value="F:(R,R)-butanediol dehydrogenase activity"/>
    <property type="evidence" value="ECO:0007669"/>
    <property type="project" value="TreeGrafter"/>
</dbReference>
<dbReference type="GO" id="GO:0008270">
    <property type="term" value="F:zinc ion binding"/>
    <property type="evidence" value="ECO:0007669"/>
    <property type="project" value="InterPro"/>
</dbReference>
<dbReference type="InterPro" id="IPR036291">
    <property type="entry name" value="NAD(P)-bd_dom_sf"/>
</dbReference>
<dbReference type="Pfam" id="PF00107">
    <property type="entry name" value="ADH_zinc_N"/>
    <property type="match status" value="1"/>
</dbReference>
<gene>
    <name evidence="8" type="ORF">NEE01_08290</name>
</gene>
<evidence type="ECO:0000313" key="9">
    <source>
        <dbReference type="Proteomes" id="UP001165565"/>
    </source>
</evidence>
<dbReference type="PANTHER" id="PTHR43161">
    <property type="entry name" value="SORBITOL DEHYDROGENASE"/>
    <property type="match status" value="1"/>
</dbReference>
<dbReference type="SUPFAM" id="SSF51735">
    <property type="entry name" value="NAD(P)-binding Rossmann-fold domains"/>
    <property type="match status" value="1"/>
</dbReference>
<dbReference type="Pfam" id="PF08240">
    <property type="entry name" value="ADH_N"/>
    <property type="match status" value="1"/>
</dbReference>
<evidence type="ECO:0000256" key="4">
    <source>
        <dbReference type="ARBA" id="ARBA00022833"/>
    </source>
</evidence>
<comment type="cofactor">
    <cofactor evidence="1 6">
        <name>Zn(2+)</name>
        <dbReference type="ChEBI" id="CHEBI:29105"/>
    </cofactor>
</comment>
<evidence type="ECO:0000259" key="7">
    <source>
        <dbReference type="SMART" id="SM00829"/>
    </source>
</evidence>
<dbReference type="InterPro" id="IPR013149">
    <property type="entry name" value="ADH-like_C"/>
</dbReference>
<dbReference type="AlphaFoldDB" id="A0AA41Z8Z0"/>
<dbReference type="Gene3D" id="3.40.50.720">
    <property type="entry name" value="NAD(P)-binding Rossmann-like Domain"/>
    <property type="match status" value="1"/>
</dbReference>
<dbReference type="InterPro" id="IPR002328">
    <property type="entry name" value="ADH_Zn_CS"/>
</dbReference>
<evidence type="ECO:0000256" key="5">
    <source>
        <dbReference type="ARBA" id="ARBA00023002"/>
    </source>
</evidence>
<name>A0AA41Z8Z0_9SPHN</name>
<proteinExistence type="inferred from homology"/>
<dbReference type="EMBL" id="JANFAV010000004">
    <property type="protein sequence ID" value="MCW6534781.1"/>
    <property type="molecule type" value="Genomic_DNA"/>
</dbReference>
<comment type="caution">
    <text evidence="8">The sequence shown here is derived from an EMBL/GenBank/DDBJ whole genome shotgun (WGS) entry which is preliminary data.</text>
</comment>
<dbReference type="GO" id="GO:0005737">
    <property type="term" value="C:cytoplasm"/>
    <property type="evidence" value="ECO:0007669"/>
    <property type="project" value="TreeGrafter"/>
</dbReference>
<feature type="domain" description="Enoyl reductase (ER)" evidence="7">
    <location>
        <begin position="8"/>
        <end position="333"/>
    </location>
</feature>
<dbReference type="GO" id="GO:0034079">
    <property type="term" value="P:butanediol biosynthetic process"/>
    <property type="evidence" value="ECO:0007669"/>
    <property type="project" value="TreeGrafter"/>
</dbReference>
<organism evidence="8 9">
    <name type="scientific">Sphingomonas lycopersici</name>
    <dbReference type="NCBI Taxonomy" id="2951807"/>
    <lineage>
        <taxon>Bacteria</taxon>
        <taxon>Pseudomonadati</taxon>
        <taxon>Pseudomonadota</taxon>
        <taxon>Alphaproteobacteria</taxon>
        <taxon>Sphingomonadales</taxon>
        <taxon>Sphingomonadaceae</taxon>
        <taxon>Sphingomonas</taxon>
    </lineage>
</organism>
<dbReference type="SUPFAM" id="SSF50129">
    <property type="entry name" value="GroES-like"/>
    <property type="match status" value="1"/>
</dbReference>
<reference evidence="8" key="1">
    <citation type="submission" date="2022-06" db="EMBL/GenBank/DDBJ databases">
        <title>Sphingomonas sp. nov. isolated from rhizosphere soil of tomato.</title>
        <authorList>
            <person name="Dong H."/>
            <person name="Gao R."/>
        </authorList>
    </citation>
    <scope>NUCLEOTIDE SEQUENCE</scope>
    <source>
        <strain evidence="8">MMSM24</strain>
    </source>
</reference>
<evidence type="ECO:0000313" key="8">
    <source>
        <dbReference type="EMBL" id="MCW6534781.1"/>
    </source>
</evidence>
<keyword evidence="9" id="KW-1185">Reference proteome</keyword>
<dbReference type="InterPro" id="IPR013154">
    <property type="entry name" value="ADH-like_N"/>
</dbReference>
<dbReference type="InterPro" id="IPR011032">
    <property type="entry name" value="GroES-like_sf"/>
</dbReference>
<keyword evidence="3 6" id="KW-0479">Metal-binding</keyword>
<accession>A0AA41Z8Z0</accession>
<keyword evidence="5" id="KW-0560">Oxidoreductase</keyword>
<dbReference type="Proteomes" id="UP001165565">
    <property type="component" value="Unassembled WGS sequence"/>
</dbReference>
<dbReference type="InterPro" id="IPR020843">
    <property type="entry name" value="ER"/>
</dbReference>
<evidence type="ECO:0000256" key="2">
    <source>
        <dbReference type="ARBA" id="ARBA00008072"/>
    </source>
</evidence>
<evidence type="ECO:0000256" key="6">
    <source>
        <dbReference type="RuleBase" id="RU361277"/>
    </source>
</evidence>